<dbReference type="Pfam" id="PF06585">
    <property type="entry name" value="JHBP"/>
    <property type="match status" value="1"/>
</dbReference>
<evidence type="ECO:0000256" key="3">
    <source>
        <dbReference type="ARBA" id="ARBA00060902"/>
    </source>
</evidence>
<feature type="chain" id="PRO_5025051989" evidence="4">
    <location>
        <begin position="22"/>
        <end position="254"/>
    </location>
</feature>
<accession>A0A649ZUK5</accession>
<dbReference type="FunFam" id="3.15.10.30:FF:000001">
    <property type="entry name" value="Takeout-like protein 1"/>
    <property type="match status" value="1"/>
</dbReference>
<dbReference type="AlphaFoldDB" id="A0A649ZUK5"/>
<evidence type="ECO:0000256" key="1">
    <source>
        <dbReference type="ARBA" id="ARBA00022729"/>
    </source>
</evidence>
<dbReference type="PANTHER" id="PTHR11008">
    <property type="entry name" value="PROTEIN TAKEOUT-LIKE PROTEIN"/>
    <property type="match status" value="1"/>
</dbReference>
<evidence type="ECO:0000256" key="4">
    <source>
        <dbReference type="SAM" id="SignalP"/>
    </source>
</evidence>
<proteinExistence type="evidence at transcript level"/>
<dbReference type="InterPro" id="IPR038606">
    <property type="entry name" value="To_sf"/>
</dbReference>
<comment type="similarity">
    <text evidence="3">Belongs to the TO family.</text>
</comment>
<organism evidence="5">
    <name type="scientific">Conopomorpha sinensis</name>
    <name type="common">litch fruit borer</name>
    <dbReference type="NCBI Taxonomy" id="940481"/>
    <lineage>
        <taxon>Eukaryota</taxon>
        <taxon>Metazoa</taxon>
        <taxon>Ecdysozoa</taxon>
        <taxon>Arthropoda</taxon>
        <taxon>Hexapoda</taxon>
        <taxon>Insecta</taxon>
        <taxon>Pterygota</taxon>
        <taxon>Neoptera</taxon>
        <taxon>Endopterygota</taxon>
        <taxon>Lepidoptera</taxon>
        <taxon>Glossata</taxon>
        <taxon>Ditrysia</taxon>
        <taxon>Tineoidea</taxon>
        <taxon>Gracillariidae</taxon>
        <taxon>Conopomorpha</taxon>
    </lineage>
</organism>
<evidence type="ECO:0000256" key="2">
    <source>
        <dbReference type="ARBA" id="ARBA00023108"/>
    </source>
</evidence>
<protein>
    <submittedName>
        <fullName evidence="5">Putative odorant binding protein 9</fullName>
    </submittedName>
</protein>
<evidence type="ECO:0000313" key="5">
    <source>
        <dbReference type="EMBL" id="QGN03643.1"/>
    </source>
</evidence>
<dbReference type="SMART" id="SM00700">
    <property type="entry name" value="JHBP"/>
    <property type="match status" value="1"/>
</dbReference>
<dbReference type="EMBL" id="MK882891">
    <property type="protein sequence ID" value="QGN03643.1"/>
    <property type="molecule type" value="mRNA"/>
</dbReference>
<sequence length="254" mass="29170">MAPKILIYFVILNVILCCCQGKIDVDKYLKTCDRTSPEVNECMLEAVVDGLQRLCDGVPELGVPPIDPYHQEEIKVDYKNNQIVAKMVMKNVYVYGMKNAKIHDARLKADEDRFHLEIDLTSPKIVVTGDYHGEGRFNAYKVNATGQFNTTMHDLVYTWKLDGKPEKRGDDTFVKITSFYMRPDVGELHTHASGIFPDNPELTELANSFANQNWRIMYREMLPYAQANWNKIGVRVANKIFLKIPYNELFPAKL</sequence>
<feature type="signal peptide" evidence="4">
    <location>
        <begin position="1"/>
        <end position="21"/>
    </location>
</feature>
<dbReference type="Gene3D" id="3.15.10.30">
    <property type="entry name" value="Haemolymph juvenile hormone binding protein"/>
    <property type="match status" value="1"/>
</dbReference>
<reference evidence="5" key="1">
    <citation type="submission" date="2019-04" db="EMBL/GenBank/DDBJ databases">
        <authorList>
            <person name="Li P."/>
            <person name="Liu Y."/>
            <person name="Wang S."/>
            <person name="Sun H."/>
        </authorList>
    </citation>
    <scope>NUCLEOTIDE SEQUENCE</scope>
</reference>
<dbReference type="GO" id="GO:0005615">
    <property type="term" value="C:extracellular space"/>
    <property type="evidence" value="ECO:0007669"/>
    <property type="project" value="TreeGrafter"/>
</dbReference>
<dbReference type="GO" id="GO:0007623">
    <property type="term" value="P:circadian rhythm"/>
    <property type="evidence" value="ECO:0007669"/>
    <property type="project" value="UniProtKB-ARBA"/>
</dbReference>
<keyword evidence="1 4" id="KW-0732">Signal</keyword>
<name>A0A649ZUK5_9NEOP</name>
<dbReference type="PANTHER" id="PTHR11008:SF18">
    <property type="entry name" value="BCDNA.GH05536-RELATED"/>
    <property type="match status" value="1"/>
</dbReference>
<dbReference type="InterPro" id="IPR010562">
    <property type="entry name" value="Haemolymph_juvenile_hormone-bd"/>
</dbReference>
<keyword evidence="2" id="KW-0090">Biological rhythms</keyword>